<feature type="domain" description="Endonuclease NucS N-terminal PH-like" evidence="8">
    <location>
        <begin position="27"/>
        <end position="115"/>
    </location>
</feature>
<evidence type="ECO:0000256" key="3">
    <source>
        <dbReference type="ARBA" id="ARBA00022759"/>
    </source>
</evidence>
<dbReference type="NCBIfam" id="NF003270">
    <property type="entry name" value="PRK04247.1"/>
    <property type="match status" value="1"/>
</dbReference>
<proteinExistence type="inferred from homology"/>
<dbReference type="GO" id="GO:0005737">
    <property type="term" value="C:cytoplasm"/>
    <property type="evidence" value="ECO:0007669"/>
    <property type="project" value="UniProtKB-SubCell"/>
</dbReference>
<evidence type="ECO:0000256" key="1">
    <source>
        <dbReference type="ARBA" id="ARBA00022490"/>
    </source>
</evidence>
<comment type="function">
    <text evidence="6">Cleaves both 3' and 5' ssDNA extremities of branched DNA structures.</text>
</comment>
<dbReference type="InterPro" id="IPR011856">
    <property type="entry name" value="tRNA_endonuc-like_dom_sf"/>
</dbReference>
<dbReference type="InterPro" id="IPR048302">
    <property type="entry name" value="NucS_N"/>
</dbReference>
<dbReference type="GO" id="GO:0003677">
    <property type="term" value="F:DNA binding"/>
    <property type="evidence" value="ECO:0007669"/>
    <property type="project" value="UniProtKB-KW"/>
</dbReference>
<dbReference type="Gene3D" id="3.40.1350.10">
    <property type="match status" value="1"/>
</dbReference>
<comment type="subcellular location">
    <subcellularLocation>
        <location evidence="6">Cytoplasm</location>
    </subcellularLocation>
</comment>
<comment type="similarity">
    <text evidence="6">Belongs to the NucS endonuclease family.</text>
</comment>
<name>A0A7C4JLE3_STAMA</name>
<dbReference type="EMBL" id="DTBP01000010">
    <property type="protein sequence ID" value="HGQ73602.1"/>
    <property type="molecule type" value="Genomic_DNA"/>
</dbReference>
<evidence type="ECO:0000256" key="4">
    <source>
        <dbReference type="ARBA" id="ARBA00022801"/>
    </source>
</evidence>
<dbReference type="PANTHER" id="PTHR38814">
    <property type="entry name" value="ENDONUCLEASE NUCS"/>
    <property type="match status" value="1"/>
</dbReference>
<sequence length="259" mass="29378">MVNKLLEVFRNSSLDDYAKLINESIVKREILVLIGKCSVDYTGRGESRLTDGDRVLIIKSDGSVQIHRPEGYKPVNWQPQTSVIEARVVDNKLVLTAIRDKPREILNVVFNEIYLLIRGRLTDNGEFVMYLNESDIRDLIYVNPWLIEDGLHIIGKEKDLGVGAVDLIGVDNKGKAVLIEVKRITASREAALQLYKYVEKYAKLTGAQPRGILVAPSFTTQALDTLKRLNLEYRELDLKKLWLLKKRNMGGKCGLDQLL</sequence>
<dbReference type="AlphaFoldDB" id="A0A7C4JLE3"/>
<dbReference type="InterPro" id="IPR049173">
    <property type="entry name" value="NucS_N_sf"/>
</dbReference>
<dbReference type="InterPro" id="IPR002793">
    <property type="entry name" value="Endonuclease_NucS"/>
</dbReference>
<evidence type="ECO:0000259" key="7">
    <source>
        <dbReference type="Pfam" id="PF01939"/>
    </source>
</evidence>
<accession>A0A7C4JLE3</accession>
<gene>
    <name evidence="6" type="primary">nucS</name>
    <name evidence="9" type="ORF">ENU20_00785</name>
</gene>
<dbReference type="Pfam" id="PF21003">
    <property type="entry name" value="NucS_N"/>
    <property type="match status" value="1"/>
</dbReference>
<keyword evidence="4 6" id="KW-0378">Hydrolase</keyword>
<keyword evidence="2 6" id="KW-0540">Nuclease</keyword>
<dbReference type="HAMAP" id="MF_00722">
    <property type="entry name" value="NucS"/>
    <property type="match status" value="1"/>
</dbReference>
<comment type="caution">
    <text evidence="9">The sequence shown here is derived from an EMBL/GenBank/DDBJ whole genome shotgun (WGS) entry which is preliminary data.</text>
</comment>
<keyword evidence="5 6" id="KW-0238">DNA-binding</keyword>
<keyword evidence="1 6" id="KW-0963">Cytoplasm</keyword>
<feature type="domain" description="Endonuclease NucS C-terminal" evidence="7">
    <location>
        <begin position="133"/>
        <end position="249"/>
    </location>
</feature>
<organism evidence="9">
    <name type="scientific">Staphylothermus marinus</name>
    <dbReference type="NCBI Taxonomy" id="2280"/>
    <lineage>
        <taxon>Archaea</taxon>
        <taxon>Thermoproteota</taxon>
        <taxon>Thermoprotei</taxon>
        <taxon>Desulfurococcales</taxon>
        <taxon>Desulfurococcaceae</taxon>
        <taxon>Staphylothermus</taxon>
    </lineage>
</organism>
<dbReference type="Pfam" id="PF01939">
    <property type="entry name" value="NucS_C"/>
    <property type="match status" value="1"/>
</dbReference>
<evidence type="ECO:0000256" key="6">
    <source>
        <dbReference type="HAMAP-Rule" id="MF_00722"/>
    </source>
</evidence>
<dbReference type="Gene3D" id="2.70.180.20">
    <property type="match status" value="1"/>
</dbReference>
<protein>
    <recommendedName>
        <fullName evidence="6">Endonuclease NucS</fullName>
        <ecNumber evidence="6">3.1.-.-</ecNumber>
    </recommendedName>
</protein>
<keyword evidence="3 6" id="KW-0255">Endonuclease</keyword>
<evidence type="ECO:0000313" key="9">
    <source>
        <dbReference type="EMBL" id="HGQ73602.1"/>
    </source>
</evidence>
<evidence type="ECO:0000259" key="8">
    <source>
        <dbReference type="Pfam" id="PF21003"/>
    </source>
</evidence>
<reference evidence="9" key="1">
    <citation type="journal article" date="2020" name="mSystems">
        <title>Genome- and Community-Level Interaction Insights into Carbon Utilization and Element Cycling Functions of Hydrothermarchaeota in Hydrothermal Sediment.</title>
        <authorList>
            <person name="Zhou Z."/>
            <person name="Liu Y."/>
            <person name="Xu W."/>
            <person name="Pan J."/>
            <person name="Luo Z.H."/>
            <person name="Li M."/>
        </authorList>
    </citation>
    <scope>NUCLEOTIDE SEQUENCE [LARGE SCALE GENOMIC DNA]</scope>
    <source>
        <strain evidence="9">SpSt-648</strain>
    </source>
</reference>
<dbReference type="InterPro" id="IPR048301">
    <property type="entry name" value="NucS_C"/>
</dbReference>
<evidence type="ECO:0000256" key="2">
    <source>
        <dbReference type="ARBA" id="ARBA00022722"/>
    </source>
</evidence>
<dbReference type="PANTHER" id="PTHR38814:SF1">
    <property type="entry name" value="ENDONUCLEASE NUCS"/>
    <property type="match status" value="1"/>
</dbReference>
<evidence type="ECO:0000256" key="5">
    <source>
        <dbReference type="ARBA" id="ARBA00023125"/>
    </source>
</evidence>
<dbReference type="CDD" id="cd22341">
    <property type="entry name" value="NucS-like"/>
    <property type="match status" value="1"/>
</dbReference>
<dbReference type="EC" id="3.1.-.-" evidence="6"/>
<dbReference type="GO" id="GO:0000014">
    <property type="term" value="F:single-stranded DNA endodeoxyribonuclease activity"/>
    <property type="evidence" value="ECO:0007669"/>
    <property type="project" value="UniProtKB-UniRule"/>
</dbReference>